<dbReference type="PANTHER" id="PTHR11106:SF27">
    <property type="entry name" value="MACRO DOMAIN-CONTAINING PROTEIN"/>
    <property type="match status" value="1"/>
</dbReference>
<dbReference type="GO" id="GO:0061463">
    <property type="term" value="F:O-acetyl-ADP-ribose deacetylase activity"/>
    <property type="evidence" value="ECO:0007669"/>
    <property type="project" value="TreeGrafter"/>
</dbReference>
<sequence>MGMKLTLIQNDICQLHVDAIVNAANNTLLGGGGVDGAIHSSAGSELLALCKHLEGCKTGQAKITPAFDLPCQYIIHTVGPIYKDGRSGEPELLANCYKNALKLADKRKLKSVAFPAISCGTYGYPLDEACRISVEAITEISSSLVNVQKVILCAYTEKVHQAWLHALEQCQQH</sequence>
<dbReference type="RefSeq" id="WP_186508456.1">
    <property type="nucleotide sequence ID" value="NZ_JACNEP010000026.1"/>
</dbReference>
<dbReference type="AlphaFoldDB" id="A0A8J6M8K5"/>
<protein>
    <submittedName>
        <fullName evidence="2">O-acetyl-ADP-ribose deacetylase</fullName>
    </submittedName>
</protein>
<dbReference type="Gene3D" id="3.40.220.10">
    <property type="entry name" value="Leucine Aminopeptidase, subunit E, domain 1"/>
    <property type="match status" value="1"/>
</dbReference>
<comment type="caution">
    <text evidence="2">The sequence shown here is derived from an EMBL/GenBank/DDBJ whole genome shotgun (WGS) entry which is preliminary data.</text>
</comment>
<dbReference type="InterPro" id="IPR002589">
    <property type="entry name" value="Macro_dom"/>
</dbReference>
<evidence type="ECO:0000313" key="3">
    <source>
        <dbReference type="Proteomes" id="UP000601768"/>
    </source>
</evidence>
<name>A0A8J6M8K5_9ALTE</name>
<dbReference type="SUPFAM" id="SSF52949">
    <property type="entry name" value="Macro domain-like"/>
    <property type="match status" value="1"/>
</dbReference>
<feature type="domain" description="Macro" evidence="1">
    <location>
        <begin position="1"/>
        <end position="171"/>
    </location>
</feature>
<dbReference type="Proteomes" id="UP000601768">
    <property type="component" value="Unassembled WGS sequence"/>
</dbReference>
<keyword evidence="3" id="KW-1185">Reference proteome</keyword>
<dbReference type="Pfam" id="PF01661">
    <property type="entry name" value="Macro"/>
    <property type="match status" value="1"/>
</dbReference>
<dbReference type="PROSITE" id="PS51154">
    <property type="entry name" value="MACRO"/>
    <property type="match status" value="1"/>
</dbReference>
<evidence type="ECO:0000313" key="2">
    <source>
        <dbReference type="EMBL" id="MBC3767811.1"/>
    </source>
</evidence>
<dbReference type="PANTHER" id="PTHR11106">
    <property type="entry name" value="GANGLIOSIDE INDUCED DIFFERENTIATION ASSOCIATED PROTEIN 2-RELATED"/>
    <property type="match status" value="1"/>
</dbReference>
<dbReference type="EMBL" id="JACNEP010000026">
    <property type="protein sequence ID" value="MBC3767811.1"/>
    <property type="molecule type" value="Genomic_DNA"/>
</dbReference>
<accession>A0A8J6M8K5</accession>
<dbReference type="SMART" id="SM00506">
    <property type="entry name" value="A1pp"/>
    <property type="match status" value="1"/>
</dbReference>
<dbReference type="CDD" id="cd02908">
    <property type="entry name" value="Macro_OAADPr_deacetylase"/>
    <property type="match status" value="1"/>
</dbReference>
<proteinExistence type="predicted"/>
<organism evidence="2 3">
    <name type="scientific">Neptunicella marina</name>
    <dbReference type="NCBI Taxonomy" id="2125989"/>
    <lineage>
        <taxon>Bacteria</taxon>
        <taxon>Pseudomonadati</taxon>
        <taxon>Pseudomonadota</taxon>
        <taxon>Gammaproteobacteria</taxon>
        <taxon>Alteromonadales</taxon>
        <taxon>Alteromonadaceae</taxon>
        <taxon>Neptunicella</taxon>
    </lineage>
</organism>
<reference evidence="2" key="2">
    <citation type="submission" date="2020-08" db="EMBL/GenBank/DDBJ databases">
        <authorList>
            <person name="Lai Q."/>
        </authorList>
    </citation>
    <scope>NUCLEOTIDE SEQUENCE</scope>
    <source>
        <strain evidence="2">S27-2</strain>
    </source>
</reference>
<dbReference type="InterPro" id="IPR043472">
    <property type="entry name" value="Macro_dom-like"/>
</dbReference>
<reference evidence="2" key="1">
    <citation type="journal article" date="2018" name="Int. J. Syst. Evol. Microbiol.">
        <title>Neptunicella marina gen. nov., sp. nov., isolated from surface seawater.</title>
        <authorList>
            <person name="Liu X."/>
            <person name="Lai Q."/>
            <person name="Du Y."/>
            <person name="Zhang X."/>
            <person name="Liu Z."/>
            <person name="Sun F."/>
            <person name="Shao Z."/>
        </authorList>
    </citation>
    <scope>NUCLEOTIDE SEQUENCE</scope>
    <source>
        <strain evidence="2">S27-2</strain>
    </source>
</reference>
<evidence type="ECO:0000259" key="1">
    <source>
        <dbReference type="PROSITE" id="PS51154"/>
    </source>
</evidence>
<dbReference type="NCBIfam" id="NF001664">
    <property type="entry name" value="PRK00431.1-6"/>
    <property type="match status" value="1"/>
</dbReference>
<gene>
    <name evidence="2" type="ORF">H8B19_18180</name>
</gene>